<dbReference type="EMBL" id="AJLS01000012">
    <property type="protein sequence ID" value="EKN71292.1"/>
    <property type="molecule type" value="Genomic_DNA"/>
</dbReference>
<keyword evidence="2" id="KW-0489">Methyltransferase</keyword>
<organism evidence="2 3">
    <name type="scientific">Neobacillus bataviensis LMG 21833</name>
    <dbReference type="NCBI Taxonomy" id="1117379"/>
    <lineage>
        <taxon>Bacteria</taxon>
        <taxon>Bacillati</taxon>
        <taxon>Bacillota</taxon>
        <taxon>Bacilli</taxon>
        <taxon>Bacillales</taxon>
        <taxon>Bacillaceae</taxon>
        <taxon>Neobacillus</taxon>
    </lineage>
</organism>
<keyword evidence="2" id="KW-0808">Transferase</keyword>
<proteinExistence type="predicted"/>
<gene>
    <name evidence="2" type="ORF">BABA_02397</name>
</gene>
<protein>
    <submittedName>
        <fullName evidence="2">SAM dependent methyltransferase</fullName>
    </submittedName>
</protein>
<dbReference type="InterPro" id="IPR050320">
    <property type="entry name" value="N5-glutamine_MTase"/>
</dbReference>
<dbReference type="OrthoDB" id="9800643at2"/>
<dbReference type="PATRIC" id="fig|1117379.3.peg.505"/>
<reference evidence="2 3" key="1">
    <citation type="journal article" date="2012" name="Front. Microbiol.">
        <title>Redundancy and modularity in membrane-associated dissimilatory nitrate reduction in Bacillus.</title>
        <authorList>
            <person name="Heylen K."/>
            <person name="Keltjens J."/>
        </authorList>
    </citation>
    <scope>NUCLEOTIDE SEQUENCE [LARGE SCALE GENOMIC DNA]</scope>
    <source>
        <strain evidence="3">LMG 21833T</strain>
    </source>
</reference>
<evidence type="ECO:0000259" key="1">
    <source>
        <dbReference type="Pfam" id="PF05175"/>
    </source>
</evidence>
<keyword evidence="3" id="KW-1185">Reference proteome</keyword>
<dbReference type="Pfam" id="PF05175">
    <property type="entry name" value="MTS"/>
    <property type="match status" value="1"/>
</dbReference>
<dbReference type="InterPro" id="IPR029063">
    <property type="entry name" value="SAM-dependent_MTases_sf"/>
</dbReference>
<name>K6DFG0_9BACI</name>
<feature type="domain" description="Methyltransferase small" evidence="1">
    <location>
        <begin position="40"/>
        <end position="101"/>
    </location>
</feature>
<dbReference type="AlphaFoldDB" id="K6DFG0"/>
<dbReference type="STRING" id="1117379.BABA_02397"/>
<dbReference type="eggNOG" id="COG2890">
    <property type="taxonomic scope" value="Bacteria"/>
</dbReference>
<dbReference type="PANTHER" id="PTHR18895">
    <property type="entry name" value="HEMK METHYLTRANSFERASE"/>
    <property type="match status" value="1"/>
</dbReference>
<dbReference type="SUPFAM" id="SSF53335">
    <property type="entry name" value="S-adenosyl-L-methionine-dependent methyltransferases"/>
    <property type="match status" value="1"/>
</dbReference>
<dbReference type="PANTHER" id="PTHR18895:SF74">
    <property type="entry name" value="MTRF1L RELEASE FACTOR GLUTAMINE METHYLTRANSFERASE"/>
    <property type="match status" value="1"/>
</dbReference>
<dbReference type="GO" id="GO:0008168">
    <property type="term" value="F:methyltransferase activity"/>
    <property type="evidence" value="ECO:0007669"/>
    <property type="project" value="UniProtKB-KW"/>
</dbReference>
<comment type="caution">
    <text evidence="2">The sequence shown here is derived from an EMBL/GenBank/DDBJ whole genome shotgun (WGS) entry which is preliminary data.</text>
</comment>
<dbReference type="GO" id="GO:0032259">
    <property type="term" value="P:methylation"/>
    <property type="evidence" value="ECO:0007669"/>
    <property type="project" value="UniProtKB-KW"/>
</dbReference>
<dbReference type="Gene3D" id="3.40.50.150">
    <property type="entry name" value="Vaccinia Virus protein VP39"/>
    <property type="match status" value="1"/>
</dbReference>
<dbReference type="InterPro" id="IPR007848">
    <property type="entry name" value="Small_mtfrase_dom"/>
</dbReference>
<evidence type="ECO:0000313" key="3">
    <source>
        <dbReference type="Proteomes" id="UP000006316"/>
    </source>
</evidence>
<accession>K6DFG0</accession>
<evidence type="ECO:0000313" key="2">
    <source>
        <dbReference type="EMBL" id="EKN71292.1"/>
    </source>
</evidence>
<dbReference type="Proteomes" id="UP000006316">
    <property type="component" value="Unassembled WGS sequence"/>
</dbReference>
<sequence>MKLVEMRASGLPLEYVLGFTMFCGLRIEVERGVFVPRQRTEFLVQQARALTHNGDVVVDLCCGSGAVGAAIVTDLNKILLHSVDIDPVAVHCSSRNLADIGGHVYRGDSCWISDQNSEG</sequence>